<dbReference type="CDD" id="cd00865">
    <property type="entry name" value="PEBP_bact_arch"/>
    <property type="match status" value="1"/>
</dbReference>
<dbReference type="Gene3D" id="3.90.280.10">
    <property type="entry name" value="PEBP-like"/>
    <property type="match status" value="1"/>
</dbReference>
<protein>
    <recommendedName>
        <fullName evidence="2">YbhB/YbcL family Raf kinase inhibitor-like protein</fullName>
    </recommendedName>
</protein>
<dbReference type="InterPro" id="IPR005247">
    <property type="entry name" value="YbhB_YbcL/LppC-like"/>
</dbReference>
<gene>
    <name evidence="1" type="ORF">LCGC14_0139960</name>
</gene>
<dbReference type="NCBIfam" id="TIGR00481">
    <property type="entry name" value="YbhB/YbcL family Raf kinase inhibitor-like protein"/>
    <property type="match status" value="1"/>
</dbReference>
<sequence>MTFAISDMKVSSHDLTQGDRIADKHSFDGGNVSPDLQWETLPADTKSVAVFCHDPDAPLISTPGNYGFVHWLLYNIPPDVSHLPQGCKDYAQGVNNFDSTGYGGPRPPAGHGRHHYFFWVLALDVEPALADGLELADFLEKVEPHVLGMNRLMAHYEV</sequence>
<dbReference type="EMBL" id="LAZR01000048">
    <property type="protein sequence ID" value="KKN99203.1"/>
    <property type="molecule type" value="Genomic_DNA"/>
</dbReference>
<dbReference type="PANTHER" id="PTHR30289:SF1">
    <property type="entry name" value="PEBP (PHOSPHATIDYLETHANOLAMINE-BINDING PROTEIN) FAMILY PROTEIN"/>
    <property type="match status" value="1"/>
</dbReference>
<dbReference type="SUPFAM" id="SSF49777">
    <property type="entry name" value="PEBP-like"/>
    <property type="match status" value="1"/>
</dbReference>
<evidence type="ECO:0008006" key="2">
    <source>
        <dbReference type="Google" id="ProtNLM"/>
    </source>
</evidence>
<dbReference type="InterPro" id="IPR008914">
    <property type="entry name" value="PEBP"/>
</dbReference>
<organism evidence="1">
    <name type="scientific">marine sediment metagenome</name>
    <dbReference type="NCBI Taxonomy" id="412755"/>
    <lineage>
        <taxon>unclassified sequences</taxon>
        <taxon>metagenomes</taxon>
        <taxon>ecological metagenomes</taxon>
    </lineage>
</organism>
<dbReference type="Pfam" id="PF01161">
    <property type="entry name" value="PBP"/>
    <property type="match status" value="1"/>
</dbReference>
<name>A0A0F9Y3B5_9ZZZZ</name>
<reference evidence="1" key="1">
    <citation type="journal article" date="2015" name="Nature">
        <title>Complex archaea that bridge the gap between prokaryotes and eukaryotes.</title>
        <authorList>
            <person name="Spang A."/>
            <person name="Saw J.H."/>
            <person name="Jorgensen S.L."/>
            <person name="Zaremba-Niedzwiedzka K."/>
            <person name="Martijn J."/>
            <person name="Lind A.E."/>
            <person name="van Eijk R."/>
            <person name="Schleper C."/>
            <person name="Guy L."/>
            <person name="Ettema T.J."/>
        </authorList>
    </citation>
    <scope>NUCLEOTIDE SEQUENCE</scope>
</reference>
<evidence type="ECO:0000313" key="1">
    <source>
        <dbReference type="EMBL" id="KKN99203.1"/>
    </source>
</evidence>
<dbReference type="AlphaFoldDB" id="A0A0F9Y3B5"/>
<dbReference type="PANTHER" id="PTHR30289">
    <property type="entry name" value="UNCHARACTERIZED PROTEIN YBCL-RELATED"/>
    <property type="match status" value="1"/>
</dbReference>
<proteinExistence type="predicted"/>
<accession>A0A0F9Y3B5</accession>
<comment type="caution">
    <text evidence="1">The sequence shown here is derived from an EMBL/GenBank/DDBJ whole genome shotgun (WGS) entry which is preliminary data.</text>
</comment>
<dbReference type="InterPro" id="IPR036610">
    <property type="entry name" value="PEBP-like_sf"/>
</dbReference>